<reference evidence="1 2" key="1">
    <citation type="submission" date="2020-08" db="EMBL/GenBank/DDBJ databases">
        <title>Sequencing the genomes of 1000 actinobacteria strains.</title>
        <authorList>
            <person name="Klenk H.-P."/>
        </authorList>
    </citation>
    <scope>NUCLEOTIDE SEQUENCE [LARGE SCALE GENOMIC DNA]</scope>
    <source>
        <strain evidence="1 2">DSM 43582</strain>
    </source>
</reference>
<sequence>MSELSPTALALATMRAGGYVPAPDSATTVALWREAAERAGRRLCQATLPGQRSVLTLGWIEGSEPAADTGMVRAKPPTVLLLIFAAALRACWPDRSAHPFPGIAVDEDIVLNSVAALGPLTKGVVDGGEGGQRHRKGALRRLHEAGFLILDGTEVRLGLAVATWSEAQVIAVRAVYDRLPLTPATRPEDDR</sequence>
<evidence type="ECO:0000313" key="2">
    <source>
        <dbReference type="Proteomes" id="UP000540412"/>
    </source>
</evidence>
<gene>
    <name evidence="1" type="ORF">BJY24_001044</name>
</gene>
<comment type="caution">
    <text evidence="1">The sequence shown here is derived from an EMBL/GenBank/DDBJ whole genome shotgun (WGS) entry which is preliminary data.</text>
</comment>
<keyword evidence="2" id="KW-1185">Reference proteome</keyword>
<dbReference type="Proteomes" id="UP000540412">
    <property type="component" value="Unassembled WGS sequence"/>
</dbReference>
<proteinExistence type="predicted"/>
<dbReference type="EMBL" id="JACHIT010000001">
    <property type="protein sequence ID" value="MBB5912177.1"/>
    <property type="molecule type" value="Genomic_DNA"/>
</dbReference>
<protein>
    <submittedName>
        <fullName evidence="1">Uncharacterized protein</fullName>
    </submittedName>
</protein>
<dbReference type="RefSeq" id="WP_157185699.1">
    <property type="nucleotide sequence ID" value="NZ_JACHIT010000001.1"/>
</dbReference>
<organism evidence="1 2">
    <name type="scientific">Nocardia transvalensis</name>
    <dbReference type="NCBI Taxonomy" id="37333"/>
    <lineage>
        <taxon>Bacteria</taxon>
        <taxon>Bacillati</taxon>
        <taxon>Actinomycetota</taxon>
        <taxon>Actinomycetes</taxon>
        <taxon>Mycobacteriales</taxon>
        <taxon>Nocardiaceae</taxon>
        <taxon>Nocardia</taxon>
    </lineage>
</organism>
<dbReference type="AlphaFoldDB" id="A0A7W9PA08"/>
<accession>A0A7W9PA08</accession>
<name>A0A7W9PA08_9NOCA</name>
<evidence type="ECO:0000313" key="1">
    <source>
        <dbReference type="EMBL" id="MBB5912177.1"/>
    </source>
</evidence>